<organism evidence="2 3">
    <name type="scientific">Helianthus annuus</name>
    <name type="common">Common sunflower</name>
    <dbReference type="NCBI Taxonomy" id="4232"/>
    <lineage>
        <taxon>Eukaryota</taxon>
        <taxon>Viridiplantae</taxon>
        <taxon>Streptophyta</taxon>
        <taxon>Embryophyta</taxon>
        <taxon>Tracheophyta</taxon>
        <taxon>Spermatophyta</taxon>
        <taxon>Magnoliopsida</taxon>
        <taxon>eudicotyledons</taxon>
        <taxon>Gunneridae</taxon>
        <taxon>Pentapetalae</taxon>
        <taxon>asterids</taxon>
        <taxon>campanulids</taxon>
        <taxon>Asterales</taxon>
        <taxon>Asteraceae</taxon>
        <taxon>Asteroideae</taxon>
        <taxon>Heliantheae alliance</taxon>
        <taxon>Heliantheae</taxon>
        <taxon>Helianthus</taxon>
    </lineage>
</organism>
<keyword evidence="3" id="KW-1185">Reference proteome</keyword>
<evidence type="ECO:0000313" key="1">
    <source>
        <dbReference type="EMBL" id="KAF5794796.1"/>
    </source>
</evidence>
<evidence type="ECO:0008006" key="4">
    <source>
        <dbReference type="Google" id="ProtNLM"/>
    </source>
</evidence>
<reference evidence="1 3" key="1">
    <citation type="journal article" date="2017" name="Nature">
        <title>The sunflower genome provides insights into oil metabolism, flowering and Asterid evolution.</title>
        <authorList>
            <person name="Badouin H."/>
            <person name="Gouzy J."/>
            <person name="Grassa C.J."/>
            <person name="Murat F."/>
            <person name="Staton S.E."/>
            <person name="Cottret L."/>
            <person name="Lelandais-Briere C."/>
            <person name="Owens G.L."/>
            <person name="Carrere S."/>
            <person name="Mayjonade B."/>
            <person name="Legrand L."/>
            <person name="Gill N."/>
            <person name="Kane N.C."/>
            <person name="Bowers J.E."/>
            <person name="Hubner S."/>
            <person name="Bellec A."/>
            <person name="Berard A."/>
            <person name="Berges H."/>
            <person name="Blanchet N."/>
            <person name="Boniface M.C."/>
            <person name="Brunel D."/>
            <person name="Catrice O."/>
            <person name="Chaidir N."/>
            <person name="Claudel C."/>
            <person name="Donnadieu C."/>
            <person name="Faraut T."/>
            <person name="Fievet G."/>
            <person name="Helmstetter N."/>
            <person name="King M."/>
            <person name="Knapp S.J."/>
            <person name="Lai Z."/>
            <person name="Le Paslier M.C."/>
            <person name="Lippi Y."/>
            <person name="Lorenzon L."/>
            <person name="Mandel J.R."/>
            <person name="Marage G."/>
            <person name="Marchand G."/>
            <person name="Marquand E."/>
            <person name="Bret-Mestries E."/>
            <person name="Morien E."/>
            <person name="Nambeesan S."/>
            <person name="Nguyen T."/>
            <person name="Pegot-Espagnet P."/>
            <person name="Pouilly N."/>
            <person name="Raftis F."/>
            <person name="Sallet E."/>
            <person name="Schiex T."/>
            <person name="Thomas J."/>
            <person name="Vandecasteele C."/>
            <person name="Vares D."/>
            <person name="Vear F."/>
            <person name="Vautrin S."/>
            <person name="Crespi M."/>
            <person name="Mangin B."/>
            <person name="Burke J.M."/>
            <person name="Salse J."/>
            <person name="Munos S."/>
            <person name="Vincourt P."/>
            <person name="Rieseberg L.H."/>
            <person name="Langlade N.B."/>
        </authorList>
    </citation>
    <scope>NUCLEOTIDE SEQUENCE [LARGE SCALE GENOMIC DNA]</scope>
    <source>
        <strain evidence="3">cv. SF193</strain>
        <tissue evidence="1">Leaves</tissue>
    </source>
</reference>
<accession>A0A251U496</accession>
<dbReference type="InParanoid" id="A0A251U496"/>
<dbReference type="Pfam" id="PF05056">
    <property type="entry name" value="DUF674"/>
    <property type="match status" value="2"/>
</dbReference>
<dbReference type="InterPro" id="IPR007750">
    <property type="entry name" value="DUF674"/>
</dbReference>
<dbReference type="PANTHER" id="PTHR33103">
    <property type="entry name" value="OS01G0153900 PROTEIN"/>
    <property type="match status" value="1"/>
</dbReference>
<dbReference type="OMA" id="MATEEMT"/>
<sequence>MASPKISLKLLVDTKGPRVLFAEVPKEFVDFLFNIFSLPLSTLIEILGSKQMVGSLGKLKDSIQSFHENYLQPGIKMEDIFNHKTAFNVDTVPLSCEDQSGVSKTVYRCVNATRHCYNCKSCCGSNATMYVNSICPDCSNSMYFPMSIVMPKEAVETKEEDMKVHSGASKAVYRCSNATSHCYEYNNHCASYTTLYENSICPHCSISMNVPMTLVIPKEVAEAKKDDEKKKGGYVKEVVTYMVMDDLVVTPMSTISSIMLISKFGVKDLSQVEEKTVTFGKDEVLVLSVVF</sequence>
<dbReference type="Proteomes" id="UP000215914">
    <property type="component" value="Chromosome 8"/>
</dbReference>
<evidence type="ECO:0000313" key="2">
    <source>
        <dbReference type="EMBL" id="OTG18165.1"/>
    </source>
</evidence>
<dbReference type="Gramene" id="mRNA:HanXRQr2_Chr08g0332151">
    <property type="protein sequence ID" value="CDS:HanXRQr2_Chr08g0332151.1"/>
    <property type="gene ID" value="HanXRQr2_Chr08g0332151"/>
</dbReference>
<protein>
    <recommendedName>
        <fullName evidence="4">DUF674 domain-containing protein</fullName>
    </recommendedName>
</protein>
<reference evidence="1" key="3">
    <citation type="submission" date="2020-06" db="EMBL/GenBank/DDBJ databases">
        <title>Helianthus annuus Genome sequencing and assembly Release 2.</title>
        <authorList>
            <person name="Gouzy J."/>
            <person name="Langlade N."/>
            <person name="Munos S."/>
        </authorList>
    </citation>
    <scope>NUCLEOTIDE SEQUENCE</scope>
    <source>
        <tissue evidence="1">Leaves</tissue>
    </source>
</reference>
<dbReference type="EMBL" id="CM007897">
    <property type="protein sequence ID" value="OTG18165.1"/>
    <property type="molecule type" value="Genomic_DNA"/>
</dbReference>
<gene>
    <name evidence="2" type="ORF">HannXRQ_Chr08g0220121</name>
    <name evidence="1" type="ORF">HanXRQr2_Chr08g0332151</name>
</gene>
<dbReference type="PANTHER" id="PTHR33103:SF110">
    <property type="entry name" value="DUF674 FAMILY PROTEIN"/>
    <property type="match status" value="1"/>
</dbReference>
<evidence type="ECO:0000313" key="3">
    <source>
        <dbReference type="Proteomes" id="UP000215914"/>
    </source>
</evidence>
<dbReference type="AlphaFoldDB" id="A0A251U496"/>
<proteinExistence type="predicted"/>
<name>A0A251U496_HELAN</name>
<dbReference type="EMBL" id="MNCJ02000323">
    <property type="protein sequence ID" value="KAF5794796.1"/>
    <property type="molecule type" value="Genomic_DNA"/>
</dbReference>
<reference evidence="2" key="2">
    <citation type="submission" date="2017-02" db="EMBL/GenBank/DDBJ databases">
        <title>Sunflower complete genome.</title>
        <authorList>
            <person name="Langlade N."/>
            <person name="Munos S."/>
        </authorList>
    </citation>
    <scope>NUCLEOTIDE SEQUENCE [LARGE SCALE GENOMIC DNA]</scope>
    <source>
        <tissue evidence="2">Leaves</tissue>
    </source>
</reference>